<accession>A0A183SP06</accession>
<dbReference type="PROSITE" id="PS50157">
    <property type="entry name" value="ZINC_FINGER_C2H2_2"/>
    <property type="match status" value="1"/>
</dbReference>
<dbReference type="AlphaFoldDB" id="A0A183SP06"/>
<sequence length="254" mass="26897">MSKPFQRAHAVNTHSMRIGLVGHIRTQCNNHPITSTSATLAADPTTTTTTLTTDNNFIGAPPPTITDIILPPSSPAPITATNNTCPTPTTSEYLPPATSKITTAPSTSDGDSVLTCLHCNRTFTSHIGLVGHFRGDDHTSRQIKENWMSTNGSVNHHINLPALYLVLRTFLSGDRHDIDNPGPPTSSAAKDAGRPRYSETPADAASQGVRCDDDRNVPSRSGTPRPTQADPAEQAIDGGDDTGDTRGGTAHSQC</sequence>
<proteinExistence type="predicted"/>
<keyword evidence="1" id="KW-0863">Zinc-finger</keyword>
<evidence type="ECO:0000313" key="4">
    <source>
        <dbReference type="EMBL" id="VDL92339.1"/>
    </source>
</evidence>
<evidence type="ECO:0000256" key="1">
    <source>
        <dbReference type="PROSITE-ProRule" id="PRU00042"/>
    </source>
</evidence>
<keyword evidence="1" id="KW-0479">Metal-binding</keyword>
<reference evidence="4 5" key="2">
    <citation type="submission" date="2018-11" db="EMBL/GenBank/DDBJ databases">
        <authorList>
            <consortium name="Pathogen Informatics"/>
        </authorList>
    </citation>
    <scope>NUCLEOTIDE SEQUENCE [LARGE SCALE GENOMIC DNA]</scope>
    <source>
        <strain evidence="4 5">NST_G2</strain>
    </source>
</reference>
<dbReference type="GO" id="GO:0008270">
    <property type="term" value="F:zinc ion binding"/>
    <property type="evidence" value="ECO:0007669"/>
    <property type="project" value="UniProtKB-KW"/>
</dbReference>
<name>A0A183SP06_SCHSO</name>
<dbReference type="PROSITE" id="PS00028">
    <property type="entry name" value="ZINC_FINGER_C2H2_1"/>
    <property type="match status" value="1"/>
</dbReference>
<keyword evidence="5" id="KW-1185">Reference proteome</keyword>
<dbReference type="SUPFAM" id="SSF57667">
    <property type="entry name" value="beta-beta-alpha zinc fingers"/>
    <property type="match status" value="1"/>
</dbReference>
<feature type="domain" description="C2H2-type" evidence="3">
    <location>
        <begin position="114"/>
        <end position="143"/>
    </location>
</feature>
<dbReference type="WBParaSite" id="SSLN_0000614701-mRNA-1">
    <property type="protein sequence ID" value="SSLN_0000614701-mRNA-1"/>
    <property type="gene ID" value="SSLN_0000614701"/>
</dbReference>
<dbReference type="InterPro" id="IPR036236">
    <property type="entry name" value="Znf_C2H2_sf"/>
</dbReference>
<evidence type="ECO:0000313" key="5">
    <source>
        <dbReference type="Proteomes" id="UP000275846"/>
    </source>
</evidence>
<gene>
    <name evidence="4" type="ORF">SSLN_LOCUS5954</name>
</gene>
<reference evidence="6" key="1">
    <citation type="submission" date="2016-06" db="UniProtKB">
        <authorList>
            <consortium name="WormBaseParasite"/>
        </authorList>
    </citation>
    <scope>IDENTIFICATION</scope>
</reference>
<evidence type="ECO:0000313" key="6">
    <source>
        <dbReference type="WBParaSite" id="SSLN_0000614701-mRNA-1"/>
    </source>
</evidence>
<organism evidence="6">
    <name type="scientific">Schistocephalus solidus</name>
    <name type="common">Tapeworm</name>
    <dbReference type="NCBI Taxonomy" id="70667"/>
    <lineage>
        <taxon>Eukaryota</taxon>
        <taxon>Metazoa</taxon>
        <taxon>Spiralia</taxon>
        <taxon>Lophotrochozoa</taxon>
        <taxon>Platyhelminthes</taxon>
        <taxon>Cestoda</taxon>
        <taxon>Eucestoda</taxon>
        <taxon>Diphyllobothriidea</taxon>
        <taxon>Diphyllobothriidae</taxon>
        <taxon>Schistocephalus</taxon>
    </lineage>
</organism>
<evidence type="ECO:0000259" key="3">
    <source>
        <dbReference type="PROSITE" id="PS50157"/>
    </source>
</evidence>
<keyword evidence="1" id="KW-0862">Zinc</keyword>
<feature type="region of interest" description="Disordered" evidence="2">
    <location>
        <begin position="176"/>
        <end position="254"/>
    </location>
</feature>
<dbReference type="Proteomes" id="UP000275846">
    <property type="component" value="Unassembled WGS sequence"/>
</dbReference>
<dbReference type="EMBL" id="UYSU01033478">
    <property type="protein sequence ID" value="VDL92339.1"/>
    <property type="molecule type" value="Genomic_DNA"/>
</dbReference>
<protein>
    <submittedName>
        <fullName evidence="6">C2H2-type domain-containing protein</fullName>
    </submittedName>
</protein>
<dbReference type="InterPro" id="IPR013087">
    <property type="entry name" value="Znf_C2H2_type"/>
</dbReference>
<evidence type="ECO:0000256" key="2">
    <source>
        <dbReference type="SAM" id="MobiDB-lite"/>
    </source>
</evidence>